<comment type="caution">
    <text evidence="2">The sequence shown here is derived from an EMBL/GenBank/DDBJ whole genome shotgun (WGS) entry which is preliminary data.</text>
</comment>
<feature type="chain" id="PRO_5005283800" description="Secreted protein" evidence="1">
    <location>
        <begin position="26"/>
        <end position="92"/>
    </location>
</feature>
<accession>A0A0J6WKQ1</accession>
<evidence type="ECO:0000256" key="1">
    <source>
        <dbReference type="SAM" id="SignalP"/>
    </source>
</evidence>
<sequence precursor="true">MRLISLVVAPVVIATGLTATPMASADCTSTAGTTVCSQGDVRGANTGQGPGSVPSFNPNQCWWCNNDGWGLTFVIVRPPRPRGGGGGHQGSR</sequence>
<feature type="signal peptide" evidence="1">
    <location>
        <begin position="1"/>
        <end position="25"/>
    </location>
</feature>
<gene>
    <name evidence="2" type="ORF">MCHLDSM_01439</name>
</gene>
<evidence type="ECO:0008006" key="4">
    <source>
        <dbReference type="Google" id="ProtNLM"/>
    </source>
</evidence>
<keyword evidence="1" id="KW-0732">Signal</keyword>
<dbReference type="PATRIC" id="fig|37916.4.peg.1334"/>
<keyword evidence="3" id="KW-1185">Reference proteome</keyword>
<name>A0A0J6WKQ1_9MYCO</name>
<evidence type="ECO:0000313" key="2">
    <source>
        <dbReference type="EMBL" id="KMO82287.1"/>
    </source>
</evidence>
<dbReference type="AlphaFoldDB" id="A0A0J6WKQ1"/>
<protein>
    <recommendedName>
        <fullName evidence="4">Secreted protein</fullName>
    </recommendedName>
</protein>
<dbReference type="RefSeq" id="WP_048469340.1">
    <property type="nucleotide sequence ID" value="NZ_JYNL01000010.1"/>
</dbReference>
<dbReference type="EMBL" id="JYNL01000010">
    <property type="protein sequence ID" value="KMO82287.1"/>
    <property type="molecule type" value="Genomic_DNA"/>
</dbReference>
<organism evidence="2 3">
    <name type="scientific">Mycolicibacterium chlorophenolicum</name>
    <dbReference type="NCBI Taxonomy" id="37916"/>
    <lineage>
        <taxon>Bacteria</taxon>
        <taxon>Bacillati</taxon>
        <taxon>Actinomycetota</taxon>
        <taxon>Actinomycetes</taxon>
        <taxon>Mycobacteriales</taxon>
        <taxon>Mycobacteriaceae</taxon>
        <taxon>Mycolicibacterium</taxon>
    </lineage>
</organism>
<reference evidence="2 3" key="1">
    <citation type="journal article" date="2015" name="Genome Biol. Evol.">
        <title>Characterization of Three Mycobacterium spp. with Potential Use in Bioremediation by Genome Sequencing and Comparative Genomics.</title>
        <authorList>
            <person name="Das S."/>
            <person name="Pettersson B.M."/>
            <person name="Behra P.R."/>
            <person name="Ramesh M."/>
            <person name="Dasgupta S."/>
            <person name="Bhattacharya A."/>
            <person name="Kirsebom L.A."/>
        </authorList>
    </citation>
    <scope>NUCLEOTIDE SEQUENCE [LARGE SCALE GENOMIC DNA]</scope>
    <source>
        <strain evidence="2 3">DSM 43826</strain>
    </source>
</reference>
<evidence type="ECO:0000313" key="3">
    <source>
        <dbReference type="Proteomes" id="UP000036513"/>
    </source>
</evidence>
<proteinExistence type="predicted"/>
<dbReference type="Proteomes" id="UP000036513">
    <property type="component" value="Unassembled WGS sequence"/>
</dbReference>